<keyword evidence="3" id="KW-1185">Reference proteome</keyword>
<protein>
    <submittedName>
        <fullName evidence="2">Heterokaryon incompatibility protein het-6-like protein</fullName>
    </submittedName>
</protein>
<reference evidence="2 3" key="1">
    <citation type="journal article" date="2020" name="Phytopathology">
        <title>Genome Sequence Resources of Colletotrichum truncatum, C. plurivorum, C. musicola, and C. sojae: Four Species Pathogenic to Soybean (Glycine max).</title>
        <authorList>
            <person name="Rogerio F."/>
            <person name="Boufleur T.R."/>
            <person name="Ciampi-Guillardi M."/>
            <person name="Sukno S.A."/>
            <person name="Thon M.R."/>
            <person name="Massola Junior N.S."/>
            <person name="Baroncelli R."/>
        </authorList>
    </citation>
    <scope>NUCLEOTIDE SEQUENCE [LARGE SCALE GENOMIC DNA]</scope>
    <source>
        <strain evidence="2 3">LFN0009</strain>
    </source>
</reference>
<evidence type="ECO:0000259" key="1">
    <source>
        <dbReference type="Pfam" id="PF06985"/>
    </source>
</evidence>
<sequence length="818" mass="92509">MVARCVPYIDGSKPLDAPSAPSNTTCVPGTNASPLRCAEEPTVYPSRLQRNEFRVLCLSPVRDVGCPVHLSLQTYTDEHHPEYETVSYTWGGEDGDSAPSKPVYIGAYWDILWQTRNCWEMLRYLRPRRGMRTVWVDAICINQKYMQERQEQVAKMGLIYKRAFRVVVYLGPDVTPPTSTSSPYPRRHYLQDLESLAIKPRLPSSTTDIQPSHSLTLSEVLERQYFRRLWVIQELITSRNITLRIGDVEFIVDREVNFRTARVLTAIPVANHPLPWLQFITQRFIDGAGGNDLLSAVDLTRQSRASDPRDRIFGLLGLVRSGEHDALAPAYSISFRHLLLGYFSYCLLVKQDMRVIANAAGLSVTVGMPSWAPAVPGDGGAAPLTIPSLSDRPPDSLYELDDFVDAYMEHHYGGGDMPVRPDHPLDRATARRWIPLDPGYTCAKLGFDWEAQTDEDSCAERNRKTSEEAGCWHSGAWIDSSTGAVNLSSVHILSFYDLDLSKAQVSQHGKVFACVFPAETSTLHLHTADAIFDDVNGQSGNHLFALCDGSRPGESPSNFFGSRLCVLRRLEESDGTEEAFRLVSAAVDVCFHVPRRSTRSYDLFSVPDLPIAPMWNTIRSSCTIIFPRDSDLSVALPLVRDEELQARFFPDHRTGWRSRNSDVPRREVLKAEALRQTLFFLLERLRGEWVTSLGDGARDYHHAHGYFTYNTVDYFDFPWPMLAIPGVSGPGKFFRILQAVLDAERSESAAGFFAVYFDLLRDFEPRALKWDNQRRFKEYRTYSVGAKAVMPLVELKFEPHQFEVLEAALDFIREDVVQ</sequence>
<gene>
    <name evidence="2" type="ORF">CSOJ01_07680</name>
</gene>
<evidence type="ECO:0000313" key="3">
    <source>
        <dbReference type="Proteomes" id="UP000652219"/>
    </source>
</evidence>
<accession>A0A8H6MU19</accession>
<evidence type="ECO:0000313" key="2">
    <source>
        <dbReference type="EMBL" id="KAF6808171.1"/>
    </source>
</evidence>
<dbReference type="PANTHER" id="PTHR24148:SF81">
    <property type="entry name" value="HETEROKARYON INCOMPATIBILITY DOMAIN-CONTAINING PROTEIN"/>
    <property type="match status" value="1"/>
</dbReference>
<dbReference type="Proteomes" id="UP000652219">
    <property type="component" value="Unassembled WGS sequence"/>
</dbReference>
<dbReference type="PANTHER" id="PTHR24148">
    <property type="entry name" value="ANKYRIN REPEAT DOMAIN-CONTAINING PROTEIN 39 HOMOLOG-RELATED"/>
    <property type="match status" value="1"/>
</dbReference>
<name>A0A8H6MU19_9PEZI</name>
<dbReference type="AlphaFoldDB" id="A0A8H6MU19"/>
<dbReference type="EMBL" id="WIGN01000122">
    <property type="protein sequence ID" value="KAF6808171.1"/>
    <property type="molecule type" value="Genomic_DNA"/>
</dbReference>
<proteinExistence type="predicted"/>
<feature type="domain" description="Heterokaryon incompatibility" evidence="1">
    <location>
        <begin position="83"/>
        <end position="234"/>
    </location>
</feature>
<comment type="caution">
    <text evidence="2">The sequence shown here is derived from an EMBL/GenBank/DDBJ whole genome shotgun (WGS) entry which is preliminary data.</text>
</comment>
<dbReference type="InterPro" id="IPR010730">
    <property type="entry name" value="HET"/>
</dbReference>
<dbReference type="Pfam" id="PF06985">
    <property type="entry name" value="HET"/>
    <property type="match status" value="1"/>
</dbReference>
<dbReference type="InterPro" id="IPR052895">
    <property type="entry name" value="HetReg/Transcr_Mod"/>
</dbReference>
<organism evidence="2 3">
    <name type="scientific">Colletotrichum sojae</name>
    <dbReference type="NCBI Taxonomy" id="2175907"/>
    <lineage>
        <taxon>Eukaryota</taxon>
        <taxon>Fungi</taxon>
        <taxon>Dikarya</taxon>
        <taxon>Ascomycota</taxon>
        <taxon>Pezizomycotina</taxon>
        <taxon>Sordariomycetes</taxon>
        <taxon>Hypocreomycetidae</taxon>
        <taxon>Glomerellales</taxon>
        <taxon>Glomerellaceae</taxon>
        <taxon>Colletotrichum</taxon>
        <taxon>Colletotrichum orchidearum species complex</taxon>
    </lineage>
</organism>